<dbReference type="RefSeq" id="WP_301248612.1">
    <property type="nucleotide sequence ID" value="NZ_JAROCD010000012.1"/>
</dbReference>
<sequence length="161" mass="18994">MIRTFVQNDLQYVIEAHIRIYRDEYNYDHSFAEFIENAVNEFKRSGNYAREMVWIVEVNRTASGCIGLTQLDEQTAQLRWFLIEPEARNSGWGRQLIEEAVHFAREKGYASIILWTNESLSGARRLYQSIGFEVVEIRRQVQSGQELTEEKWELILEQGQE</sequence>
<dbReference type="CDD" id="cd04301">
    <property type="entry name" value="NAT_SF"/>
    <property type="match status" value="1"/>
</dbReference>
<dbReference type="Gene3D" id="3.40.630.30">
    <property type="match status" value="1"/>
</dbReference>
<keyword evidence="1" id="KW-0808">Transferase</keyword>
<accession>A0ABT8JIC8</accession>
<reference evidence="3" key="1">
    <citation type="submission" date="2023-03" db="EMBL/GenBank/DDBJ databases">
        <title>MT1 and MT2 Draft Genomes of Novel Species.</title>
        <authorList>
            <person name="Venkateswaran K."/>
        </authorList>
    </citation>
    <scope>NUCLEOTIDE SEQUENCE</scope>
    <source>
        <strain evidence="3">F6_3S_P_1C</strain>
    </source>
</reference>
<proteinExistence type="predicted"/>
<dbReference type="InterPro" id="IPR050769">
    <property type="entry name" value="NAT_camello-type"/>
</dbReference>
<gene>
    <name evidence="3" type="ORF">P5G61_23305</name>
</gene>
<dbReference type="SUPFAM" id="SSF55729">
    <property type="entry name" value="Acyl-CoA N-acyltransferases (Nat)"/>
    <property type="match status" value="1"/>
</dbReference>
<dbReference type="InterPro" id="IPR000182">
    <property type="entry name" value="GNAT_dom"/>
</dbReference>
<dbReference type="Proteomes" id="UP001174205">
    <property type="component" value="Unassembled WGS sequence"/>
</dbReference>
<protein>
    <submittedName>
        <fullName evidence="3">GNAT family N-acetyltransferase</fullName>
    </submittedName>
</protein>
<evidence type="ECO:0000259" key="2">
    <source>
        <dbReference type="PROSITE" id="PS51186"/>
    </source>
</evidence>
<dbReference type="PANTHER" id="PTHR13947:SF37">
    <property type="entry name" value="LD18367P"/>
    <property type="match status" value="1"/>
</dbReference>
<dbReference type="InterPro" id="IPR016181">
    <property type="entry name" value="Acyl_CoA_acyltransferase"/>
</dbReference>
<dbReference type="EMBL" id="JAROCD010000012">
    <property type="protein sequence ID" value="MDN4604187.1"/>
    <property type="molecule type" value="Genomic_DNA"/>
</dbReference>
<evidence type="ECO:0000313" key="4">
    <source>
        <dbReference type="Proteomes" id="UP001174205"/>
    </source>
</evidence>
<feature type="domain" description="N-acetyltransferase" evidence="2">
    <location>
        <begin position="1"/>
        <end position="154"/>
    </location>
</feature>
<dbReference type="PANTHER" id="PTHR13947">
    <property type="entry name" value="GNAT FAMILY N-ACETYLTRANSFERASE"/>
    <property type="match status" value="1"/>
</dbReference>
<comment type="caution">
    <text evidence="3">The sequence shown here is derived from an EMBL/GenBank/DDBJ whole genome shotgun (WGS) entry which is preliminary data.</text>
</comment>
<dbReference type="Pfam" id="PF00583">
    <property type="entry name" value="Acetyltransf_1"/>
    <property type="match status" value="1"/>
</dbReference>
<keyword evidence="4" id="KW-1185">Reference proteome</keyword>
<dbReference type="PROSITE" id="PS51186">
    <property type="entry name" value="GNAT"/>
    <property type="match status" value="1"/>
</dbReference>
<name>A0ABT8JIC8_9BACL</name>
<organism evidence="3 4">
    <name type="scientific">Paenibacillus vandeheii</name>
    <dbReference type="NCBI Taxonomy" id="3035917"/>
    <lineage>
        <taxon>Bacteria</taxon>
        <taxon>Bacillati</taxon>
        <taxon>Bacillota</taxon>
        <taxon>Bacilli</taxon>
        <taxon>Bacillales</taxon>
        <taxon>Paenibacillaceae</taxon>
        <taxon>Paenibacillus</taxon>
    </lineage>
</organism>
<evidence type="ECO:0000256" key="1">
    <source>
        <dbReference type="ARBA" id="ARBA00022679"/>
    </source>
</evidence>
<evidence type="ECO:0000313" key="3">
    <source>
        <dbReference type="EMBL" id="MDN4604187.1"/>
    </source>
</evidence>